<evidence type="ECO:0000256" key="4">
    <source>
        <dbReference type="ARBA" id="ARBA00022737"/>
    </source>
</evidence>
<accession>A0A9P4Y8U5</accession>
<comment type="similarity">
    <text evidence="2 6">Belongs to the WD repeat IPI3/WDR18 family.</text>
</comment>
<dbReference type="EMBL" id="MU032345">
    <property type="protein sequence ID" value="KAF3768539.1"/>
    <property type="molecule type" value="Genomic_DNA"/>
</dbReference>
<proteinExistence type="inferred from homology"/>
<dbReference type="Gene3D" id="2.130.10.10">
    <property type="entry name" value="YVTN repeat-like/Quinoprotein amine dehydrogenase"/>
    <property type="match status" value="2"/>
</dbReference>
<evidence type="ECO:0000256" key="5">
    <source>
        <dbReference type="PROSITE-ProRule" id="PRU00221"/>
    </source>
</evidence>
<dbReference type="GO" id="GO:0006364">
    <property type="term" value="P:rRNA processing"/>
    <property type="evidence" value="ECO:0007669"/>
    <property type="project" value="UniProtKB-UniRule"/>
</dbReference>
<dbReference type="InterPro" id="IPR001680">
    <property type="entry name" value="WD40_rpt"/>
</dbReference>
<feature type="repeat" description="WD" evidence="5">
    <location>
        <begin position="171"/>
        <end position="216"/>
    </location>
</feature>
<evidence type="ECO:0000313" key="7">
    <source>
        <dbReference type="EMBL" id="KAF3768539.1"/>
    </source>
</evidence>
<dbReference type="PROSITE" id="PS50082">
    <property type="entry name" value="WD_REPEATS_2"/>
    <property type="match status" value="1"/>
</dbReference>
<evidence type="ECO:0000313" key="8">
    <source>
        <dbReference type="Proteomes" id="UP000803844"/>
    </source>
</evidence>
<dbReference type="InterPro" id="IPR036322">
    <property type="entry name" value="WD40_repeat_dom_sf"/>
</dbReference>
<evidence type="ECO:0000256" key="6">
    <source>
        <dbReference type="RuleBase" id="RU369067"/>
    </source>
</evidence>
<keyword evidence="4" id="KW-0677">Repeat</keyword>
<keyword evidence="6" id="KW-0539">Nucleus</keyword>
<organism evidence="7 8">
    <name type="scientific">Cryphonectria parasitica (strain ATCC 38755 / EP155)</name>
    <dbReference type="NCBI Taxonomy" id="660469"/>
    <lineage>
        <taxon>Eukaryota</taxon>
        <taxon>Fungi</taxon>
        <taxon>Dikarya</taxon>
        <taxon>Ascomycota</taxon>
        <taxon>Pezizomycotina</taxon>
        <taxon>Sordariomycetes</taxon>
        <taxon>Sordariomycetidae</taxon>
        <taxon>Diaporthales</taxon>
        <taxon>Cryphonectriaceae</taxon>
        <taxon>Cryphonectria-Endothia species complex</taxon>
        <taxon>Cryphonectria</taxon>
    </lineage>
</organism>
<dbReference type="SMART" id="SM00320">
    <property type="entry name" value="WD40"/>
    <property type="match status" value="6"/>
</dbReference>
<dbReference type="OrthoDB" id="756370at2759"/>
<comment type="subcellular location">
    <subcellularLocation>
        <location evidence="6">Nucleus</location>
    </subcellularLocation>
</comment>
<dbReference type="GO" id="GO:0120330">
    <property type="term" value="C:rixosome complex"/>
    <property type="evidence" value="ECO:0007669"/>
    <property type="project" value="UniProtKB-UniRule"/>
</dbReference>
<comment type="caution">
    <text evidence="7">The sequence shown here is derived from an EMBL/GenBank/DDBJ whole genome shotgun (WGS) entry which is preliminary data.</text>
</comment>
<dbReference type="Proteomes" id="UP000803844">
    <property type="component" value="Unassembled WGS sequence"/>
</dbReference>
<reference evidence="7" key="1">
    <citation type="journal article" date="2020" name="Phytopathology">
        <title>Genome sequence of the chestnut blight fungus Cryphonectria parasitica EP155: A fundamental resource for an archetypical invasive plant pathogen.</title>
        <authorList>
            <person name="Crouch J.A."/>
            <person name="Dawe A."/>
            <person name="Aerts A."/>
            <person name="Barry K."/>
            <person name="Churchill A.C.L."/>
            <person name="Grimwood J."/>
            <person name="Hillman B."/>
            <person name="Milgroom M.G."/>
            <person name="Pangilinan J."/>
            <person name="Smith M."/>
            <person name="Salamov A."/>
            <person name="Schmutz J."/>
            <person name="Yadav J."/>
            <person name="Grigoriev I.V."/>
            <person name="Nuss D."/>
        </authorList>
    </citation>
    <scope>NUCLEOTIDE SEQUENCE</scope>
    <source>
        <strain evidence="7">EP155</strain>
    </source>
</reference>
<name>A0A9P4Y8U5_CRYP1</name>
<dbReference type="SUPFAM" id="SSF50978">
    <property type="entry name" value="WD40 repeat-like"/>
    <property type="match status" value="1"/>
</dbReference>
<dbReference type="GO" id="GO:0005656">
    <property type="term" value="C:nuclear pre-replicative complex"/>
    <property type="evidence" value="ECO:0007669"/>
    <property type="project" value="TreeGrafter"/>
</dbReference>
<comment type="subunit">
    <text evidence="6">Component of the RIX1 complex, composed of IPI1, RIX1/IPI2 and IPI3 in a 1:2:2 stoichiometry. The complex interacts (via RIX1) with MDN1 (via its hexameric AAA ATPase ring) and the pre-60S ribosome particles.</text>
</comment>
<dbReference type="GeneID" id="63837282"/>
<dbReference type="GO" id="GO:0006261">
    <property type="term" value="P:DNA-templated DNA replication"/>
    <property type="evidence" value="ECO:0007669"/>
    <property type="project" value="TreeGrafter"/>
</dbReference>
<keyword evidence="8" id="KW-1185">Reference proteome</keyword>
<dbReference type="PANTHER" id="PTHR18763">
    <property type="entry name" value="WD-REPEAT PROTEIN 18"/>
    <property type="match status" value="1"/>
</dbReference>
<dbReference type="InterPro" id="IPR015943">
    <property type="entry name" value="WD40/YVTN_repeat-like_dom_sf"/>
</dbReference>
<sequence>MVVEEFFSSVYGPPLSSNTAIAKDVGIYAHSLWPTFVTKSTFKKSAAPPNCLAVSDSHVFAAQHEKAYVHVYSRLHGNQESFVAFPERIRCLTLAASVLVVGTVEGRIMLWETCTGRLISLPPCHVQAVSCVVATPYHLLTGSDDSNVHVWSLAQLLELDGSEEREPTVSFSNHRGAITALAASPGDNPETSLCVSASKDKTCVIWNYRSGEVLRTLLFPSFPLCLALDPCTRGVFVSAADGSIYSVDFFGAEPLLGPRSEDASTVVQVTSPFCAAPAESGPASCLGLAHDGTALLSGHPKGQIHIWAITDRSASSGPKELTNVNAAVTNIVFVPPLSATTSASKPWTIVKPSQVQRAYNFSAQFEVDLTPETPFSTMVKAPGFAKQTLDEAITAFLQPTDVDADEKDLQSHLQQQWDILDQLKATS</sequence>
<dbReference type="PANTHER" id="PTHR18763:SF0">
    <property type="entry name" value="WD REPEAT-CONTAINING PROTEIN 18"/>
    <property type="match status" value="1"/>
</dbReference>
<protein>
    <recommendedName>
        <fullName evidence="6">Pre-rRNA-processing protein IPI3</fullName>
    </recommendedName>
</protein>
<dbReference type="AlphaFoldDB" id="A0A9P4Y8U5"/>
<dbReference type="InterPro" id="IPR045227">
    <property type="entry name" value="WDR18/Ipi3/RID3"/>
</dbReference>
<dbReference type="Pfam" id="PF00400">
    <property type="entry name" value="WD40"/>
    <property type="match status" value="2"/>
</dbReference>
<evidence type="ECO:0000256" key="1">
    <source>
        <dbReference type="ARBA" id="ARBA00002355"/>
    </source>
</evidence>
<comment type="function">
    <text evidence="1 6">Component of the RIX1 complex required for processing of ITS2 sequences from 35S pre-rRNA.</text>
</comment>
<dbReference type="FunFam" id="2.130.10.10:FF:000929">
    <property type="entry name" value="Ribosomal assembly complex component Ipi3"/>
    <property type="match status" value="1"/>
</dbReference>
<gene>
    <name evidence="7" type="ORF">M406DRAFT_326973</name>
</gene>
<evidence type="ECO:0000256" key="2">
    <source>
        <dbReference type="ARBA" id="ARBA00010143"/>
    </source>
</evidence>
<dbReference type="RefSeq" id="XP_040779500.1">
    <property type="nucleotide sequence ID" value="XM_040920153.1"/>
</dbReference>
<evidence type="ECO:0000256" key="3">
    <source>
        <dbReference type="ARBA" id="ARBA00022574"/>
    </source>
</evidence>
<keyword evidence="3 5" id="KW-0853">WD repeat</keyword>
<keyword evidence="6" id="KW-0698">rRNA processing</keyword>